<organism evidence="1 2">
    <name type="scientific">Candidatus Spyradosoma merdigallinarum</name>
    <dbReference type="NCBI Taxonomy" id="2840950"/>
    <lineage>
        <taxon>Bacteria</taxon>
        <taxon>Pseudomonadati</taxon>
        <taxon>Verrucomicrobiota</taxon>
        <taxon>Opitutia</taxon>
        <taxon>Opitutia incertae sedis</taxon>
        <taxon>Candidatus Spyradosoma</taxon>
    </lineage>
</organism>
<evidence type="ECO:0000313" key="1">
    <source>
        <dbReference type="EMBL" id="HIV04300.1"/>
    </source>
</evidence>
<evidence type="ECO:0000313" key="2">
    <source>
        <dbReference type="Proteomes" id="UP000886812"/>
    </source>
</evidence>
<name>A0A9D1T165_9BACT</name>
<protein>
    <submittedName>
        <fullName evidence="1">Uncharacterized protein</fullName>
    </submittedName>
</protein>
<reference evidence="1" key="1">
    <citation type="submission" date="2020-10" db="EMBL/GenBank/DDBJ databases">
        <authorList>
            <person name="Gilroy R."/>
        </authorList>
    </citation>
    <scope>NUCLEOTIDE SEQUENCE</scope>
    <source>
        <strain evidence="1">10669</strain>
    </source>
</reference>
<sequence length="256" mass="27961">MTDAYLFLGTPNCGRRAVLADLIGGALEGETTLYIAAPERDAEAEKPLAGVPGLALRSWNFADDGNAIDLGEPHDAGDHAVFLTDGADDPVDQTEAFAALAKRLGWRVARVVTIVDCAFASAVPASAEWFAACIHFSDTVLLTRRENVSAKWINEFKAPYAKACFPCTFELVKKNRTENPARVLDGAPRRMSMIFDERDPIDDMEFDENNLPEEPFDLVSAPDPYFETTDSGARKIVIPFIGDLLDAYEKARGNAS</sequence>
<comment type="caution">
    <text evidence="1">The sequence shown here is derived from an EMBL/GenBank/DDBJ whole genome shotgun (WGS) entry which is preliminary data.</text>
</comment>
<dbReference type="Proteomes" id="UP000886812">
    <property type="component" value="Unassembled WGS sequence"/>
</dbReference>
<reference evidence="1" key="2">
    <citation type="journal article" date="2021" name="PeerJ">
        <title>Extensive microbial diversity within the chicken gut microbiome revealed by metagenomics and culture.</title>
        <authorList>
            <person name="Gilroy R."/>
            <person name="Ravi A."/>
            <person name="Getino M."/>
            <person name="Pursley I."/>
            <person name="Horton D.L."/>
            <person name="Alikhan N.F."/>
            <person name="Baker D."/>
            <person name="Gharbi K."/>
            <person name="Hall N."/>
            <person name="Watson M."/>
            <person name="Adriaenssens E.M."/>
            <person name="Foster-Nyarko E."/>
            <person name="Jarju S."/>
            <person name="Secka A."/>
            <person name="Antonio M."/>
            <person name="Oren A."/>
            <person name="Chaudhuri R.R."/>
            <person name="La Ragione R."/>
            <person name="Hildebrand F."/>
            <person name="Pallen M.J."/>
        </authorList>
    </citation>
    <scope>NUCLEOTIDE SEQUENCE</scope>
    <source>
        <strain evidence="1">10669</strain>
    </source>
</reference>
<accession>A0A9D1T165</accession>
<proteinExistence type="predicted"/>
<dbReference type="EMBL" id="DVOG01000103">
    <property type="protein sequence ID" value="HIV04300.1"/>
    <property type="molecule type" value="Genomic_DNA"/>
</dbReference>
<gene>
    <name evidence="1" type="ORF">IAC75_04015</name>
</gene>
<dbReference type="AlphaFoldDB" id="A0A9D1T165"/>